<keyword evidence="1" id="KW-0862">Zinc</keyword>
<evidence type="ECO:0000313" key="4">
    <source>
        <dbReference type="Proteomes" id="UP001381693"/>
    </source>
</evidence>
<keyword evidence="1" id="KW-0863">Zinc-finger</keyword>
<organism evidence="3 4">
    <name type="scientific">Halocaridina rubra</name>
    <name type="common">Hawaiian red shrimp</name>
    <dbReference type="NCBI Taxonomy" id="373956"/>
    <lineage>
        <taxon>Eukaryota</taxon>
        <taxon>Metazoa</taxon>
        <taxon>Ecdysozoa</taxon>
        <taxon>Arthropoda</taxon>
        <taxon>Crustacea</taxon>
        <taxon>Multicrustacea</taxon>
        <taxon>Malacostraca</taxon>
        <taxon>Eumalacostraca</taxon>
        <taxon>Eucarida</taxon>
        <taxon>Decapoda</taxon>
        <taxon>Pleocyemata</taxon>
        <taxon>Caridea</taxon>
        <taxon>Atyoidea</taxon>
        <taxon>Atyidae</taxon>
        <taxon>Halocaridina</taxon>
    </lineage>
</organism>
<dbReference type="Proteomes" id="UP001381693">
    <property type="component" value="Unassembled WGS sequence"/>
</dbReference>
<evidence type="ECO:0000313" key="3">
    <source>
        <dbReference type="EMBL" id="KAK7082964.1"/>
    </source>
</evidence>
<gene>
    <name evidence="3" type="ORF">SK128_008160</name>
</gene>
<accession>A0AAN8XNT9</accession>
<name>A0AAN8XNT9_HALRR</name>
<dbReference type="InterPro" id="IPR001878">
    <property type="entry name" value="Znf_CCHC"/>
</dbReference>
<dbReference type="GO" id="GO:0003676">
    <property type="term" value="F:nucleic acid binding"/>
    <property type="evidence" value="ECO:0007669"/>
    <property type="project" value="InterPro"/>
</dbReference>
<evidence type="ECO:0000256" key="1">
    <source>
        <dbReference type="PROSITE-ProRule" id="PRU00047"/>
    </source>
</evidence>
<feature type="domain" description="CCHC-type" evidence="2">
    <location>
        <begin position="121"/>
        <end position="136"/>
    </location>
</feature>
<evidence type="ECO:0000259" key="2">
    <source>
        <dbReference type="PROSITE" id="PS50158"/>
    </source>
</evidence>
<keyword evidence="1" id="KW-0479">Metal-binding</keyword>
<dbReference type="SMART" id="SM00343">
    <property type="entry name" value="ZnF_C2HC"/>
    <property type="match status" value="2"/>
</dbReference>
<dbReference type="InterPro" id="IPR036875">
    <property type="entry name" value="Znf_CCHC_sf"/>
</dbReference>
<sequence>MSTKAKSNYDTIKKALLEVFSTNPFQAYESFSRRVWPDEPVDIYSTDLLFAVAGGAAQGGAVLPTCRGNAIGGRGQLGYLQVKVYAKGDSVENNQRSGRCCYCCGGPHLIRFCRSKAKQSCWACGDEGHISSNCPKGQSGQGKYRGTTCAPEGLPGTAYRYYLLSMHLWRGEVSELSATQGAHTQC</sequence>
<dbReference type="SUPFAM" id="SSF57756">
    <property type="entry name" value="Retrovirus zinc finger-like domains"/>
    <property type="match status" value="1"/>
</dbReference>
<dbReference type="GO" id="GO:0008270">
    <property type="term" value="F:zinc ion binding"/>
    <property type="evidence" value="ECO:0007669"/>
    <property type="project" value="UniProtKB-KW"/>
</dbReference>
<dbReference type="Gene3D" id="4.10.60.10">
    <property type="entry name" value="Zinc finger, CCHC-type"/>
    <property type="match status" value="1"/>
</dbReference>
<reference evidence="3 4" key="1">
    <citation type="submission" date="2023-11" db="EMBL/GenBank/DDBJ databases">
        <title>Halocaridina rubra genome assembly.</title>
        <authorList>
            <person name="Smith C."/>
        </authorList>
    </citation>
    <scope>NUCLEOTIDE SEQUENCE [LARGE SCALE GENOMIC DNA]</scope>
    <source>
        <strain evidence="3">EP-1</strain>
        <tissue evidence="3">Whole</tissue>
    </source>
</reference>
<proteinExistence type="predicted"/>
<keyword evidence="4" id="KW-1185">Reference proteome</keyword>
<dbReference type="PROSITE" id="PS50158">
    <property type="entry name" value="ZF_CCHC"/>
    <property type="match status" value="1"/>
</dbReference>
<protein>
    <recommendedName>
        <fullName evidence="2">CCHC-type domain-containing protein</fullName>
    </recommendedName>
</protein>
<dbReference type="AlphaFoldDB" id="A0AAN8XNT9"/>
<comment type="caution">
    <text evidence="3">The sequence shown here is derived from an EMBL/GenBank/DDBJ whole genome shotgun (WGS) entry which is preliminary data.</text>
</comment>
<dbReference type="EMBL" id="JAXCGZ010003840">
    <property type="protein sequence ID" value="KAK7082964.1"/>
    <property type="molecule type" value="Genomic_DNA"/>
</dbReference>
<dbReference type="Pfam" id="PF00098">
    <property type="entry name" value="zf-CCHC"/>
    <property type="match status" value="1"/>
</dbReference>